<sequence length="104" mass="11988">MTTSTARSFHRAVSTCVRRTASATSRTATRERWSTGTGRGRECPRVTRTVVRIRATRRRSSAPSRSGSSPSRRIIFWRGWPCGSTMTSFRRGGRSAKWRRRRRR</sequence>
<accession>A0A8D8E546</accession>
<name>A0A8D8E546_CULPI</name>
<reference evidence="2" key="1">
    <citation type="submission" date="2021-05" db="EMBL/GenBank/DDBJ databases">
        <authorList>
            <person name="Alioto T."/>
            <person name="Alioto T."/>
            <person name="Gomez Garrido J."/>
        </authorList>
    </citation>
    <scope>NUCLEOTIDE SEQUENCE</scope>
</reference>
<dbReference type="AlphaFoldDB" id="A0A8D8E546"/>
<dbReference type="EMBL" id="HBUE01181075">
    <property type="protein sequence ID" value="CAG6520330.1"/>
    <property type="molecule type" value="Transcribed_RNA"/>
</dbReference>
<protein>
    <submittedName>
        <fullName evidence="2">(northern house mosquito) hypothetical protein</fullName>
    </submittedName>
</protein>
<feature type="region of interest" description="Disordered" evidence="1">
    <location>
        <begin position="20"/>
        <end position="42"/>
    </location>
</feature>
<evidence type="ECO:0000256" key="1">
    <source>
        <dbReference type="SAM" id="MobiDB-lite"/>
    </source>
</evidence>
<dbReference type="EMBL" id="HBUE01286681">
    <property type="protein sequence ID" value="CAG6571897.1"/>
    <property type="molecule type" value="Transcribed_RNA"/>
</dbReference>
<organism evidence="2">
    <name type="scientific">Culex pipiens</name>
    <name type="common">House mosquito</name>
    <dbReference type="NCBI Taxonomy" id="7175"/>
    <lineage>
        <taxon>Eukaryota</taxon>
        <taxon>Metazoa</taxon>
        <taxon>Ecdysozoa</taxon>
        <taxon>Arthropoda</taxon>
        <taxon>Hexapoda</taxon>
        <taxon>Insecta</taxon>
        <taxon>Pterygota</taxon>
        <taxon>Neoptera</taxon>
        <taxon>Endopterygota</taxon>
        <taxon>Diptera</taxon>
        <taxon>Nematocera</taxon>
        <taxon>Culicoidea</taxon>
        <taxon>Culicidae</taxon>
        <taxon>Culicinae</taxon>
        <taxon>Culicini</taxon>
        <taxon>Culex</taxon>
        <taxon>Culex</taxon>
    </lineage>
</organism>
<proteinExistence type="predicted"/>
<feature type="compositionally biased region" description="Basic and acidic residues" evidence="1">
    <location>
        <begin position="28"/>
        <end position="42"/>
    </location>
</feature>
<evidence type="ECO:0000313" key="2">
    <source>
        <dbReference type="EMBL" id="CAG6520330.1"/>
    </source>
</evidence>